<sequence>MRSKRKMHFVKKVATTDEQKVQKEKEQAEKLKIYCKLRDRIIEKRTKGDIFLNELDEEMLFITASVLEKNPEIYTFWNIRRRVINLMQKKLLEDSTRENKDKKDDIFRSEMQLTEISLKKNPKSYCVWFHRLWCFKQLPNPNIAEELAACEKFLMLDGRNFHCWDYRREIAKFSAQPAEEELKFSDKLIDANFSNYSSWHYRSSLLPSLFPDPGKELVINREALLNEYRVRLFFFFLAVILQFLLDCFITFANFRSFKKLENAFFTDPEDQSAWIFAEWLLLSDGKKKKYNVDDVRLLGLVFDFPHNRRNTEFSFTPVDENQVEVAYLSVTFNRAVKLKRISDFMIVKMKNGDQWTPIMGSEVSSRKAFRANNSYRFEIADEVAECQLRCSLREPYQIIDVEQGYVNVDEIYHIYHIKCKPVSEGRKHIIEKLMANCQELLKELKIEQKKEVLKWPLLTYTFAILELEPIKMLPTILTNLEELATDIDPQRCEMYKEMAMNLRINERLRQKLDGVPRIDILFKKVNGHHIGELKLDNLGLKSVDHLKYLASFIKRLDLSGNKFTSFCSFKSFQCLTCLRVLGNPIMSYKGISMLPQLDYLATIEKDMNRLDVEDNIAVGKIKLVEFEVTKK</sequence>
<reference evidence="12" key="1">
    <citation type="submission" date="2017-02" db="UniProtKB">
        <authorList>
            <consortium name="WormBaseParasite"/>
        </authorList>
    </citation>
    <scope>IDENTIFICATION</scope>
</reference>
<evidence type="ECO:0000256" key="9">
    <source>
        <dbReference type="RuleBase" id="RU367120"/>
    </source>
</evidence>
<accession>A0A0R3RY70</accession>
<dbReference type="Proteomes" id="UP000050640">
    <property type="component" value="Unplaced"/>
</dbReference>
<dbReference type="PANTHER" id="PTHR11129">
    <property type="entry name" value="PROTEIN FARNESYLTRANSFERASE ALPHA SUBUNIT/RAB GERANYLGERANYL TRANSFERASE ALPHA SUBUNIT"/>
    <property type="match status" value="1"/>
</dbReference>
<comment type="similarity">
    <text evidence="1 9">Belongs to the protein prenyltransferase subunit alpha family.</text>
</comment>
<evidence type="ECO:0000256" key="3">
    <source>
        <dbReference type="ARBA" id="ARBA00014772"/>
    </source>
</evidence>
<evidence type="ECO:0000256" key="5">
    <source>
        <dbReference type="ARBA" id="ARBA00022679"/>
    </source>
</evidence>
<dbReference type="PANTHER" id="PTHR11129:SF2">
    <property type="entry name" value="GERANYLGERANYL TRANSFERASE TYPE-2 SUBUNIT ALPHA"/>
    <property type="match status" value="1"/>
</dbReference>
<dbReference type="InterPro" id="IPR032675">
    <property type="entry name" value="LRR_dom_sf"/>
</dbReference>
<dbReference type="GO" id="GO:0004663">
    <property type="term" value="F:Rab geranylgeranyltransferase activity"/>
    <property type="evidence" value="ECO:0007669"/>
    <property type="project" value="UniProtKB-UniRule"/>
</dbReference>
<dbReference type="InterPro" id="IPR002088">
    <property type="entry name" value="Prenyl_trans_a"/>
</dbReference>
<keyword evidence="4 9" id="KW-0637">Prenyltransferase</keyword>
<dbReference type="Gene3D" id="1.25.40.120">
    <property type="entry name" value="Protein prenylyltransferase"/>
    <property type="match status" value="1"/>
</dbReference>
<keyword evidence="6" id="KW-0677">Repeat</keyword>
<comment type="catalytic activity">
    <reaction evidence="8 9">
        <text>geranylgeranyl diphosphate + L-cysteinyl-[protein] = S-geranylgeranyl-L-cysteinyl-[protein] + diphosphate</text>
        <dbReference type="Rhea" id="RHEA:21240"/>
        <dbReference type="Rhea" id="RHEA-COMP:10131"/>
        <dbReference type="Rhea" id="RHEA-COMP:11537"/>
        <dbReference type="ChEBI" id="CHEBI:29950"/>
        <dbReference type="ChEBI" id="CHEBI:33019"/>
        <dbReference type="ChEBI" id="CHEBI:57533"/>
        <dbReference type="ChEBI" id="CHEBI:86021"/>
        <dbReference type="EC" id="2.5.1.60"/>
    </reaction>
</comment>
<dbReference type="STRING" id="1147741.A0A0R3RY70"/>
<dbReference type="GO" id="GO:0005968">
    <property type="term" value="C:Rab-protein geranylgeranyltransferase complex"/>
    <property type="evidence" value="ECO:0007669"/>
    <property type="project" value="TreeGrafter"/>
</dbReference>
<dbReference type="GO" id="GO:0097354">
    <property type="term" value="P:prenylation"/>
    <property type="evidence" value="ECO:0007669"/>
    <property type="project" value="UniProtKB-UniRule"/>
</dbReference>
<dbReference type="WBParaSite" id="EEL_0000721601-mRNA-1">
    <property type="protein sequence ID" value="EEL_0000721601-mRNA-1"/>
    <property type="gene ID" value="EEL_0000721601"/>
</dbReference>
<evidence type="ECO:0000256" key="10">
    <source>
        <dbReference type="SAM" id="Phobius"/>
    </source>
</evidence>
<dbReference type="EC" id="2.5.1.60" evidence="2 9"/>
<feature type="transmembrane region" description="Helical" evidence="10">
    <location>
        <begin position="232"/>
        <end position="254"/>
    </location>
</feature>
<dbReference type="FunFam" id="1.25.40.120:FF:000035">
    <property type="entry name" value="Geranylgeranyl transferase type-2 subunit alpha"/>
    <property type="match status" value="1"/>
</dbReference>
<evidence type="ECO:0000256" key="8">
    <source>
        <dbReference type="ARBA" id="ARBA00047658"/>
    </source>
</evidence>
<dbReference type="Gene3D" id="3.80.10.10">
    <property type="entry name" value="Ribonuclease Inhibitor"/>
    <property type="match status" value="1"/>
</dbReference>
<keyword evidence="10" id="KW-0812">Transmembrane</keyword>
<evidence type="ECO:0000256" key="4">
    <source>
        <dbReference type="ARBA" id="ARBA00022602"/>
    </source>
</evidence>
<keyword evidence="5 9" id="KW-0808">Transferase</keyword>
<proteinExistence type="inferred from homology"/>
<evidence type="ECO:0000256" key="2">
    <source>
        <dbReference type="ARBA" id="ARBA00012656"/>
    </source>
</evidence>
<keyword evidence="10" id="KW-0472">Membrane</keyword>
<evidence type="ECO:0000313" key="12">
    <source>
        <dbReference type="WBParaSite" id="EEL_0000721601-mRNA-1"/>
    </source>
</evidence>
<evidence type="ECO:0000256" key="7">
    <source>
        <dbReference type="ARBA" id="ARBA00031267"/>
    </source>
</evidence>
<evidence type="ECO:0000313" key="11">
    <source>
        <dbReference type="Proteomes" id="UP000050640"/>
    </source>
</evidence>
<organism evidence="11 12">
    <name type="scientific">Elaeophora elaphi</name>
    <dbReference type="NCBI Taxonomy" id="1147741"/>
    <lineage>
        <taxon>Eukaryota</taxon>
        <taxon>Metazoa</taxon>
        <taxon>Ecdysozoa</taxon>
        <taxon>Nematoda</taxon>
        <taxon>Chromadorea</taxon>
        <taxon>Rhabditida</taxon>
        <taxon>Spirurina</taxon>
        <taxon>Spiruromorpha</taxon>
        <taxon>Filarioidea</taxon>
        <taxon>Onchocercidae</taxon>
        <taxon>Elaeophora</taxon>
    </lineage>
</organism>
<dbReference type="Pfam" id="PF01239">
    <property type="entry name" value="PPTA"/>
    <property type="match status" value="3"/>
</dbReference>
<keyword evidence="10" id="KW-1133">Transmembrane helix</keyword>
<dbReference type="PROSITE" id="PS51147">
    <property type="entry name" value="PFTA"/>
    <property type="match status" value="4"/>
</dbReference>
<name>A0A0R3RY70_9BILA</name>
<evidence type="ECO:0000256" key="1">
    <source>
        <dbReference type="ARBA" id="ARBA00006734"/>
    </source>
</evidence>
<evidence type="ECO:0000256" key="6">
    <source>
        <dbReference type="ARBA" id="ARBA00022737"/>
    </source>
</evidence>
<keyword evidence="11" id="KW-1185">Reference proteome</keyword>
<protein>
    <recommendedName>
        <fullName evidence="3 9">Geranylgeranyl transferase type-2 subunit alpha</fullName>
        <ecNumber evidence="2 9">2.5.1.60</ecNumber>
    </recommendedName>
    <alternativeName>
        <fullName evidence="7 9">Geranylgeranyl transferase type II subunit alpha</fullName>
    </alternativeName>
</protein>
<dbReference type="SUPFAM" id="SSF52058">
    <property type="entry name" value="L domain-like"/>
    <property type="match status" value="1"/>
</dbReference>
<dbReference type="AlphaFoldDB" id="A0A0R3RY70"/>
<dbReference type="SUPFAM" id="SSF48439">
    <property type="entry name" value="Protein prenylyltransferase"/>
    <property type="match status" value="1"/>
</dbReference>
<comment type="function">
    <text evidence="9">Catalyzes the transfer of a geranyl-geranyl moiety from geranyl-geranyl pyrophosphate to cysteines occuring in specific C-terminal amino acid sequences.</text>
</comment>